<evidence type="ECO:0000256" key="6">
    <source>
        <dbReference type="ARBA" id="ARBA00022825"/>
    </source>
</evidence>
<keyword evidence="14" id="KW-1185">Reference proteome</keyword>
<comment type="caution">
    <text evidence="13">The sequence shown here is derived from an EMBL/GenBank/DDBJ whole genome shotgun (WGS) entry which is preliminary data.</text>
</comment>
<accession>A0A8H6MWA2</accession>
<dbReference type="GO" id="GO:0004252">
    <property type="term" value="F:serine-type endopeptidase activity"/>
    <property type="evidence" value="ECO:0007669"/>
    <property type="project" value="UniProtKB-UniRule"/>
</dbReference>
<feature type="domain" description="C5a peptidase/Subtilisin-like protease SBT2-like Fn3-like" evidence="12">
    <location>
        <begin position="598"/>
        <end position="721"/>
    </location>
</feature>
<dbReference type="PROSITE" id="PS00137">
    <property type="entry name" value="SUBTILASE_HIS"/>
    <property type="match status" value="1"/>
</dbReference>
<keyword evidence="4 9" id="KW-0732">Signal</keyword>
<dbReference type="SUPFAM" id="SSF52743">
    <property type="entry name" value="Subtilisin-like"/>
    <property type="match status" value="1"/>
</dbReference>
<dbReference type="PANTHER" id="PTHR43806:SF66">
    <property type="entry name" value="SERIN ENDOPEPTIDASE"/>
    <property type="match status" value="1"/>
</dbReference>
<evidence type="ECO:0000259" key="10">
    <source>
        <dbReference type="Pfam" id="PF00082"/>
    </source>
</evidence>
<dbReference type="Gene3D" id="2.60.40.10">
    <property type="entry name" value="Immunoglobulins"/>
    <property type="match status" value="1"/>
</dbReference>
<dbReference type="Pfam" id="PF02225">
    <property type="entry name" value="PA"/>
    <property type="match status" value="1"/>
</dbReference>
<dbReference type="PROSITE" id="PS51892">
    <property type="entry name" value="SUBTILASE"/>
    <property type="match status" value="1"/>
</dbReference>
<dbReference type="PANTHER" id="PTHR43806">
    <property type="entry name" value="PEPTIDASE S8"/>
    <property type="match status" value="1"/>
</dbReference>
<evidence type="ECO:0000313" key="13">
    <source>
        <dbReference type="EMBL" id="KAF6810633.1"/>
    </source>
</evidence>
<evidence type="ECO:0000259" key="11">
    <source>
        <dbReference type="Pfam" id="PF02225"/>
    </source>
</evidence>
<dbReference type="InterPro" id="IPR022398">
    <property type="entry name" value="Peptidase_S8_His-AS"/>
</dbReference>
<feature type="active site" description="Charge relay system" evidence="7 8">
    <location>
        <position position="199"/>
    </location>
</feature>
<dbReference type="InterPro" id="IPR013783">
    <property type="entry name" value="Ig-like_fold"/>
</dbReference>
<dbReference type="InterPro" id="IPR015500">
    <property type="entry name" value="Peptidase_S8_subtilisin-rel"/>
</dbReference>
<keyword evidence="2" id="KW-0964">Secreted</keyword>
<dbReference type="Proteomes" id="UP000652219">
    <property type="component" value="Unassembled WGS sequence"/>
</dbReference>
<feature type="active site" description="Charge relay system" evidence="7 8">
    <location>
        <position position="515"/>
    </location>
</feature>
<dbReference type="Gene3D" id="3.40.50.200">
    <property type="entry name" value="Peptidase S8/S53 domain"/>
    <property type="match status" value="1"/>
</dbReference>
<reference evidence="13 14" key="1">
    <citation type="journal article" date="2020" name="Phytopathology">
        <title>Genome Sequence Resources of Colletotrichum truncatum, C. plurivorum, C. musicola, and C. sojae: Four Species Pathogenic to Soybean (Glycine max).</title>
        <authorList>
            <person name="Rogerio F."/>
            <person name="Boufleur T.R."/>
            <person name="Ciampi-Guillardi M."/>
            <person name="Sukno S.A."/>
            <person name="Thon M.R."/>
            <person name="Massola Junior N.S."/>
            <person name="Baroncelli R."/>
        </authorList>
    </citation>
    <scope>NUCLEOTIDE SEQUENCE [LARGE SCALE GENOMIC DNA]</scope>
    <source>
        <strain evidence="13 14">LFN0009</strain>
    </source>
</reference>
<evidence type="ECO:0000256" key="5">
    <source>
        <dbReference type="ARBA" id="ARBA00022801"/>
    </source>
</evidence>
<feature type="domain" description="Peptidase S8/S53" evidence="10">
    <location>
        <begin position="141"/>
        <end position="534"/>
    </location>
</feature>
<keyword evidence="5 8" id="KW-0378">Hydrolase</keyword>
<dbReference type="CDD" id="cd02124">
    <property type="entry name" value="PA_PoS1_like"/>
    <property type="match status" value="1"/>
</dbReference>
<feature type="active site" description="Charge relay system" evidence="7 8">
    <location>
        <position position="150"/>
    </location>
</feature>
<evidence type="ECO:0000256" key="9">
    <source>
        <dbReference type="SAM" id="SignalP"/>
    </source>
</evidence>
<name>A0A8H6MWA2_9PEZI</name>
<dbReference type="InterPro" id="IPR023828">
    <property type="entry name" value="Peptidase_S8_Ser-AS"/>
</dbReference>
<dbReference type="InterPro" id="IPR034187">
    <property type="entry name" value="Peptidases_S8_5"/>
</dbReference>
<proteinExistence type="inferred from homology"/>
<feature type="domain" description="PA" evidence="11">
    <location>
        <begin position="357"/>
        <end position="437"/>
    </location>
</feature>
<evidence type="ECO:0000256" key="3">
    <source>
        <dbReference type="ARBA" id="ARBA00022670"/>
    </source>
</evidence>
<dbReference type="AlphaFoldDB" id="A0A8H6MWA2"/>
<dbReference type="EMBL" id="WIGN01000084">
    <property type="protein sequence ID" value="KAF6810633.1"/>
    <property type="molecule type" value="Genomic_DNA"/>
</dbReference>
<organism evidence="13 14">
    <name type="scientific">Colletotrichum sojae</name>
    <dbReference type="NCBI Taxonomy" id="2175907"/>
    <lineage>
        <taxon>Eukaryota</taxon>
        <taxon>Fungi</taxon>
        <taxon>Dikarya</taxon>
        <taxon>Ascomycota</taxon>
        <taxon>Pezizomycotina</taxon>
        <taxon>Sordariomycetes</taxon>
        <taxon>Hypocreomycetidae</taxon>
        <taxon>Glomerellales</taxon>
        <taxon>Glomerellaceae</taxon>
        <taxon>Colletotrichum</taxon>
        <taxon>Colletotrichum orchidearum species complex</taxon>
    </lineage>
</organism>
<evidence type="ECO:0000256" key="1">
    <source>
        <dbReference type="ARBA" id="ARBA00011073"/>
    </source>
</evidence>
<dbReference type="Gene3D" id="3.50.30.30">
    <property type="match status" value="1"/>
</dbReference>
<evidence type="ECO:0000313" key="14">
    <source>
        <dbReference type="Proteomes" id="UP000652219"/>
    </source>
</evidence>
<keyword evidence="3 8" id="KW-0645">Protease</keyword>
<dbReference type="GO" id="GO:0016020">
    <property type="term" value="C:membrane"/>
    <property type="evidence" value="ECO:0007669"/>
    <property type="project" value="InterPro"/>
</dbReference>
<dbReference type="Pfam" id="PF06280">
    <property type="entry name" value="fn3_5"/>
    <property type="match status" value="1"/>
</dbReference>
<dbReference type="InterPro" id="IPR000209">
    <property type="entry name" value="Peptidase_S8/S53_dom"/>
</dbReference>
<evidence type="ECO:0000256" key="8">
    <source>
        <dbReference type="PROSITE-ProRule" id="PRU01240"/>
    </source>
</evidence>
<evidence type="ECO:0000256" key="4">
    <source>
        <dbReference type="ARBA" id="ARBA00022729"/>
    </source>
</evidence>
<dbReference type="CDD" id="cd07489">
    <property type="entry name" value="Peptidases_S8_5"/>
    <property type="match status" value="1"/>
</dbReference>
<keyword evidence="6 8" id="KW-0720">Serine protease</keyword>
<dbReference type="InterPro" id="IPR003137">
    <property type="entry name" value="PA_domain"/>
</dbReference>
<gene>
    <name evidence="13" type="ORF">CSOJ01_06193</name>
</gene>
<dbReference type="PRINTS" id="PR00723">
    <property type="entry name" value="SUBTILISIN"/>
</dbReference>
<protein>
    <submittedName>
        <fullName evidence="13">Serine endopeptidase</fullName>
    </submittedName>
</protein>
<evidence type="ECO:0000256" key="2">
    <source>
        <dbReference type="ARBA" id="ARBA00022512"/>
    </source>
</evidence>
<dbReference type="Pfam" id="PF00082">
    <property type="entry name" value="Peptidase_S8"/>
    <property type="match status" value="1"/>
</dbReference>
<sequence>MHLLSIAGLLALPALGGANTFAPRQAPDGETNNSTAPVARSFIIEYAQGSAKARRDVALASDIKVVKDFESDVFSGASIETDTHNIDTLRGLPGVARVWANTRVTLSPTEGLQALEEAAAQDYATHNATGVSKLHERGIFGKGVKVGVVDSGTWYKHPALGGGFGEGFKVAGGYDFVGNGIWPYEDKSPDDDPEDQLGHGTHVSGIIAGKTDFWTGVAPEATLYSYKVFAQLDATDDATLIESFLRAYTDGMDIITASIGGPSGWSTGAWAEVASRLVDEGVVVTIANGNSGAAGPFFASSGSSGKNVLAVASVETETFPASPFELTSTLDSKTETVKAGYLPSTYYFSSDVTDWPVVPLNFDTTDPADGCEPYPEGTRRLEGVIPLVRRGTCTFATKQANLVALGAEYILFYNNDAPIITPGTDDDVGLIALITAKAGAAIIETVKAGGNVTADFSVNPEQVVGLEYPAGGRPNTFTSWGGTYDLQIKPDIAAPGGQIFSTYLDNTFALLSGTSMATPYVAGVAALYISVHGGRSVHGKGFAKALHQRIISSGTSLPWSDGTATDYGFSAPVAQVGNGLINAFKVVSYKTDLAFEKIALNDTHYFSRYHDVTVTNNGDADVAYKFSYEAAAGVEILGWYPFVEPWAGEKRVKSFSELTPKSLPVAVSVPRDFTLKPGESKTVSVNFPNPDTLGWNSSALPIYSGKVIVSGNNGEQLSVPYFGECLTSVAKPGLAATNLTISSVYSFNLDRFNADFPIIYSKLIWGSKEVRWSTTLTPQQIYEPGWTERQWEYPPVPGKNGYIGPATSHVVAGSVSYFNPDLYDPDDTWTYPKVDLYRNAQTQASYHEFWWFGKLGNGSQIELGNYTMRFATLKPFGNPRAADNWDVFKTPQIQVTGKYERRG</sequence>
<dbReference type="PROSITE" id="PS00138">
    <property type="entry name" value="SUBTILASE_SER"/>
    <property type="match status" value="1"/>
</dbReference>
<keyword evidence="2" id="KW-0134">Cell wall</keyword>
<dbReference type="InterPro" id="IPR036852">
    <property type="entry name" value="Peptidase_S8/S53_dom_sf"/>
</dbReference>
<evidence type="ECO:0000256" key="7">
    <source>
        <dbReference type="PIRSR" id="PIRSR615500-1"/>
    </source>
</evidence>
<dbReference type="InterPro" id="IPR010435">
    <property type="entry name" value="C5a/SBT2-like_Fn3"/>
</dbReference>
<feature type="chain" id="PRO_5034112034" evidence="9">
    <location>
        <begin position="19"/>
        <end position="903"/>
    </location>
</feature>
<dbReference type="InterPro" id="IPR050131">
    <property type="entry name" value="Peptidase_S8_subtilisin-like"/>
</dbReference>
<comment type="similarity">
    <text evidence="1 8">Belongs to the peptidase S8 family.</text>
</comment>
<feature type="signal peptide" evidence="9">
    <location>
        <begin position="1"/>
        <end position="18"/>
    </location>
</feature>
<dbReference type="GO" id="GO:0006508">
    <property type="term" value="P:proteolysis"/>
    <property type="evidence" value="ECO:0007669"/>
    <property type="project" value="UniProtKB-KW"/>
</dbReference>
<evidence type="ECO:0000259" key="12">
    <source>
        <dbReference type="Pfam" id="PF06280"/>
    </source>
</evidence>